<dbReference type="GO" id="GO:0016887">
    <property type="term" value="F:ATP hydrolysis activity"/>
    <property type="evidence" value="ECO:0007669"/>
    <property type="project" value="InterPro"/>
</dbReference>
<dbReference type="InterPro" id="IPR002557">
    <property type="entry name" value="Chitin-bd_dom"/>
</dbReference>
<evidence type="ECO:0000256" key="8">
    <source>
        <dbReference type="SAM" id="MobiDB-lite"/>
    </source>
</evidence>
<dbReference type="FunFam" id="1.20.1560.10:FF:000014">
    <property type="entry name" value="Multidrug resistance-associated protein member 4"/>
    <property type="match status" value="1"/>
</dbReference>
<dbReference type="InterPro" id="IPR036508">
    <property type="entry name" value="Chitin-bd_dom_sf"/>
</dbReference>
<feature type="transmembrane region" description="Helical" evidence="9">
    <location>
        <begin position="1395"/>
        <end position="1423"/>
    </location>
</feature>
<dbReference type="CDD" id="cd18579">
    <property type="entry name" value="ABC_6TM_ABCC_D1"/>
    <property type="match status" value="1"/>
</dbReference>
<feature type="domain" description="Chitin-binding type-2" evidence="13">
    <location>
        <begin position="534"/>
        <end position="601"/>
    </location>
</feature>
<evidence type="ECO:0000259" key="12">
    <source>
        <dbReference type="PROSITE" id="PS50929"/>
    </source>
</evidence>
<dbReference type="SUPFAM" id="SSF57625">
    <property type="entry name" value="Invertebrate chitin-binding proteins"/>
    <property type="match status" value="1"/>
</dbReference>
<evidence type="ECO:0000256" key="2">
    <source>
        <dbReference type="ARBA" id="ARBA00022448"/>
    </source>
</evidence>
<comment type="subcellular location">
    <subcellularLocation>
        <location evidence="1">Membrane</location>
        <topology evidence="1">Multi-pass membrane protein</topology>
    </subcellularLocation>
</comment>
<feature type="transmembrane region" description="Helical" evidence="9">
    <location>
        <begin position="1330"/>
        <end position="1357"/>
    </location>
</feature>
<feature type="signal peptide" evidence="10">
    <location>
        <begin position="1"/>
        <end position="23"/>
    </location>
</feature>
<dbReference type="SMART" id="SM00494">
    <property type="entry name" value="ChtBD2"/>
    <property type="match status" value="1"/>
</dbReference>
<dbReference type="Pfam" id="PF00664">
    <property type="entry name" value="ABC_membrane"/>
    <property type="match status" value="3"/>
</dbReference>
<feature type="transmembrane region" description="Helical" evidence="9">
    <location>
        <begin position="365"/>
        <end position="384"/>
    </location>
</feature>
<evidence type="ECO:0000256" key="5">
    <source>
        <dbReference type="ARBA" id="ARBA00022840"/>
    </source>
</evidence>
<keyword evidence="5" id="KW-0067">ATP-binding</keyword>
<dbReference type="InterPro" id="IPR036640">
    <property type="entry name" value="ABC1_TM_sf"/>
</dbReference>
<evidence type="ECO:0000256" key="7">
    <source>
        <dbReference type="ARBA" id="ARBA00023136"/>
    </source>
</evidence>
<feature type="transmembrane region" description="Helical" evidence="9">
    <location>
        <begin position="951"/>
        <end position="977"/>
    </location>
</feature>
<evidence type="ECO:0000256" key="9">
    <source>
        <dbReference type="SAM" id="Phobius"/>
    </source>
</evidence>
<dbReference type="PANTHER" id="PTHR24223">
    <property type="entry name" value="ATP-BINDING CASSETTE SUB-FAMILY C"/>
    <property type="match status" value="1"/>
</dbReference>
<feature type="domain" description="ABC transmembrane type-1" evidence="12">
    <location>
        <begin position="743"/>
        <end position="1014"/>
    </location>
</feature>
<evidence type="ECO:0000256" key="4">
    <source>
        <dbReference type="ARBA" id="ARBA00022741"/>
    </source>
</evidence>
<dbReference type="Gene3D" id="1.20.1560.10">
    <property type="entry name" value="ABC transporter type 1, transmembrane domain"/>
    <property type="match status" value="3"/>
</dbReference>
<feature type="domain" description="ABC transmembrane type-1" evidence="12">
    <location>
        <begin position="2019"/>
        <end position="2227"/>
    </location>
</feature>
<dbReference type="PROSITE" id="PS50929">
    <property type="entry name" value="ABC_TM1F"/>
    <property type="match status" value="3"/>
</dbReference>
<feature type="chain" id="PRO_5035303442" description="Multidrug resistance-associated protein lethal(2)03659" evidence="10">
    <location>
        <begin position="24"/>
        <end position="2372"/>
    </location>
</feature>
<dbReference type="InterPro" id="IPR050173">
    <property type="entry name" value="ABC_transporter_C-like"/>
</dbReference>
<dbReference type="GO" id="GO:0008061">
    <property type="term" value="F:chitin binding"/>
    <property type="evidence" value="ECO:0007669"/>
    <property type="project" value="InterPro"/>
</dbReference>
<keyword evidence="7 9" id="KW-0472">Membrane</keyword>
<feature type="transmembrane region" description="Helical" evidence="9">
    <location>
        <begin position="716"/>
        <end position="736"/>
    </location>
</feature>
<feature type="compositionally biased region" description="Basic and acidic residues" evidence="8">
    <location>
        <begin position="199"/>
        <end position="209"/>
    </location>
</feature>
<dbReference type="Pfam" id="PF00005">
    <property type="entry name" value="ABC_tran"/>
    <property type="match status" value="3"/>
</dbReference>
<dbReference type="InterPro" id="IPR003439">
    <property type="entry name" value="ABC_transporter-like_ATP-bd"/>
</dbReference>
<feature type="domain" description="ABC transporter" evidence="11">
    <location>
        <begin position="1671"/>
        <end position="1904"/>
    </location>
</feature>
<evidence type="ECO:0000313" key="14">
    <source>
        <dbReference type="EMBL" id="KAH0813797.1"/>
    </source>
</evidence>
<feature type="transmembrane region" description="Helical" evidence="9">
    <location>
        <begin position="1578"/>
        <end position="1600"/>
    </location>
</feature>
<feature type="transmembrane region" description="Helical" evidence="9">
    <location>
        <begin position="2067"/>
        <end position="2088"/>
    </location>
</feature>
<feature type="transmembrane region" description="Helical" evidence="9">
    <location>
        <begin position="873"/>
        <end position="891"/>
    </location>
</feature>
<dbReference type="PROSITE" id="PS50940">
    <property type="entry name" value="CHIT_BIND_II"/>
    <property type="match status" value="1"/>
</dbReference>
<feature type="transmembrane region" description="Helical" evidence="9">
    <location>
        <begin position="2214"/>
        <end position="2235"/>
    </location>
</feature>
<keyword evidence="2" id="KW-0813">Transport</keyword>
<feature type="domain" description="ABC transporter" evidence="11">
    <location>
        <begin position="1059"/>
        <end position="1282"/>
    </location>
</feature>
<comment type="caution">
    <text evidence="14">The sequence shown here is derived from an EMBL/GenBank/DDBJ whole genome shotgun (WGS) entry which is preliminary data.</text>
</comment>
<dbReference type="GO" id="GO:0140359">
    <property type="term" value="F:ABC-type transporter activity"/>
    <property type="evidence" value="ECO:0007669"/>
    <property type="project" value="InterPro"/>
</dbReference>
<evidence type="ECO:0000256" key="3">
    <source>
        <dbReference type="ARBA" id="ARBA00022692"/>
    </source>
</evidence>
<protein>
    <recommendedName>
        <fullName evidence="16">Multidrug resistance-associated protein lethal(2)03659</fullName>
    </recommendedName>
</protein>
<feature type="transmembrane region" description="Helical" evidence="9">
    <location>
        <begin position="846"/>
        <end position="867"/>
    </location>
</feature>
<dbReference type="CDD" id="cd03244">
    <property type="entry name" value="ABCC_MRP_domain2"/>
    <property type="match status" value="1"/>
</dbReference>
<dbReference type="SUPFAM" id="SSF52540">
    <property type="entry name" value="P-loop containing nucleoside triphosphate hydrolases"/>
    <property type="match status" value="3"/>
</dbReference>
<feature type="region of interest" description="Disordered" evidence="8">
    <location>
        <begin position="303"/>
        <end position="324"/>
    </location>
</feature>
<dbReference type="FunFam" id="1.20.1560.10:FF:000026">
    <property type="entry name" value="Multidrug resistance-associated protein lethal(2)03659"/>
    <property type="match status" value="1"/>
</dbReference>
<feature type="transmembrane region" description="Helical" evidence="9">
    <location>
        <begin position="1490"/>
        <end position="1508"/>
    </location>
</feature>
<feature type="region of interest" description="Disordered" evidence="8">
    <location>
        <begin position="188"/>
        <end position="209"/>
    </location>
</feature>
<dbReference type="PANTHER" id="PTHR24223:SF448">
    <property type="entry name" value="FI20146P1-RELATED"/>
    <property type="match status" value="1"/>
</dbReference>
<evidence type="ECO:0000259" key="13">
    <source>
        <dbReference type="PROSITE" id="PS50940"/>
    </source>
</evidence>
<dbReference type="InterPro" id="IPR027417">
    <property type="entry name" value="P-loop_NTPase"/>
</dbReference>
<dbReference type="GO" id="GO:0005576">
    <property type="term" value="C:extracellular region"/>
    <property type="evidence" value="ECO:0007669"/>
    <property type="project" value="InterPro"/>
</dbReference>
<dbReference type="FunFam" id="3.40.50.300:FF:000163">
    <property type="entry name" value="Multidrug resistance-associated protein member 4"/>
    <property type="match status" value="1"/>
</dbReference>
<keyword evidence="3 9" id="KW-0812">Transmembrane</keyword>
<reference evidence="14" key="2">
    <citation type="submission" date="2021-08" db="EMBL/GenBank/DDBJ databases">
        <authorList>
            <person name="Eriksson T."/>
        </authorList>
    </citation>
    <scope>NUCLEOTIDE SEQUENCE</scope>
    <source>
        <strain evidence="14">Stoneville</strain>
        <tissue evidence="14">Whole head</tissue>
    </source>
</reference>
<dbReference type="InterPro" id="IPR044746">
    <property type="entry name" value="ABCC_6TM_D1"/>
</dbReference>
<feature type="transmembrane region" description="Helical" evidence="9">
    <location>
        <begin position="997"/>
        <end position="1018"/>
    </location>
</feature>
<dbReference type="InterPro" id="IPR011527">
    <property type="entry name" value="ABC1_TM_dom"/>
</dbReference>
<organism evidence="14 15">
    <name type="scientific">Tenebrio molitor</name>
    <name type="common">Yellow mealworm beetle</name>
    <dbReference type="NCBI Taxonomy" id="7067"/>
    <lineage>
        <taxon>Eukaryota</taxon>
        <taxon>Metazoa</taxon>
        <taxon>Ecdysozoa</taxon>
        <taxon>Arthropoda</taxon>
        <taxon>Hexapoda</taxon>
        <taxon>Insecta</taxon>
        <taxon>Pterygota</taxon>
        <taxon>Neoptera</taxon>
        <taxon>Endopterygota</taxon>
        <taxon>Coleoptera</taxon>
        <taxon>Polyphaga</taxon>
        <taxon>Cucujiformia</taxon>
        <taxon>Tenebrionidae</taxon>
        <taxon>Tenebrio</taxon>
    </lineage>
</organism>
<feature type="transmembrane region" description="Helical" evidence="9">
    <location>
        <begin position="771"/>
        <end position="789"/>
    </location>
</feature>
<keyword evidence="4" id="KW-0547">Nucleotide-binding</keyword>
<keyword evidence="10" id="KW-0732">Signal</keyword>
<accession>A0A8J6HGJ1</accession>
<dbReference type="SMART" id="SM00382">
    <property type="entry name" value="AAA"/>
    <property type="match status" value="2"/>
</dbReference>
<feature type="transmembrane region" description="Helical" evidence="9">
    <location>
        <begin position="77"/>
        <end position="108"/>
    </location>
</feature>
<feature type="transmembrane region" description="Helical" evidence="9">
    <location>
        <begin position="742"/>
        <end position="759"/>
    </location>
</feature>
<dbReference type="InterPro" id="IPR017871">
    <property type="entry name" value="ABC_transporter-like_CS"/>
</dbReference>
<sequence>MKTYILLVTLLIIIFCHWSSASATGMEQRKTSVIARLLSRRLKDLWSWIRNTGEGKDSFVGRCFGVARRLKFAMPMIIFKLGVIVTILAFLTIFSLKSLALLIVLVMINSGGLAAKWAHAKHDTKQWSPPQNVHLHVHSKDGHHVNHPDYGGHGWYEKNEVEDEYESLEDRLKKLNAYDKGLDEGYRVPQNSQNSLARNHSEPEAVTVRGDRSGKAILRDFLACGVARDVSCFLDVADVLVEEKKNDLLAQADQEALKATGRADEESSPSQLSKSISKIISELTEMFREGLFGFFKSAREGEDGDEIDESEESDDSAKQVPKIGEARGKKKKEKLIALIKLIIIGILLKVKITLLLKILSAALQVKFFLVALAGLILNAARFYLDLKHKKQPQKVIYYEHAQHQHHYEGDDDWSSSSPGGGYWGRSYDEEGETSAQDLAYAKQRPYKKINNDKSDFSCSYINYWTLPWWHIVSGGFAENRCQQLDMTSILTLLPILFCVADCAPKLRIVPIQTPPQLLTLPSNATSIRTDISDSFSCDGRDYGYYADVENDCQLFHVCLPMTYSDGRSQTFRWSFICPEDTVFNQEIFTCTRSDEAIDCAESPKYYGLNSNFGSEEVEGDLEDSTAVPAEEVEPEWRPKKGLLVDVTFQRQTPGGGWGTDSVPLALSYMFPIFLRGFKSGLTEDDLFRPLDEHKSSILGEKLETIWKEEHRKHRHLGLYNALCKLFALNFLLLGVVRLVDEIMLVVVMPIAIGNLVTYFEKDQTQITTTEAYVYGGVIVFCRFADAVMAHGTMMGLVHIAMKMRVACSSLIYRKTLRLSRTALAATTVGHVVNLLSNDVNKFDQGFVLANFAWIAPIQAAVGTYLLYNEIGVCAIFGMALLLSFIPLQAWFGKKCSSLRMKIAVKTDKRVRLMNELISGMQVIKMYCWEKPFGQLISLVRREEIKGIRSRGYLLGLMYCLEMFITRVSIFVSVLAYVLFGNYITAKRMFAVTAIYAVLRPIITTIFSLGISSIAEVYVSVKRIQDFLSLEERETEETEAVAKLHCNGTPEKKKTEKPRLLLKNVSAKWLEQSNESTLKDLNLDVTSNQLVAVIGAVGSGKSSLFNVLLKELPIESGTVSVKGQISYSSQEPWLFSASVRQNILFNEQFDEERYKQVVEICALHSDFKLLPYGDKTLVGERGKALSGGQKARINLARCVYKKADIYLLDDPLSAVDANVGRHLYDRCIKGFLSDKICILITHQLQYLNSADKIIVMEDGKIEMEGNYTELQTSGLDFTQLLVHVEEEAEVEKEKKARPVENSKASDEDCAEDGPLLEKEAMESGSIKLSLYVAYFKAGGGLCNAALMLLVFIGAQVVASASDYYVTYWVNTEEDFKEKVLNNLTRENETFPRDTLLYTYSGIILAVLVFGVVHGLYFMIFFAVASSNLHRLSFSNIIKATMRFFNGNPSGRILNRFSRDLGSIDEYIPAIVYDVIAVALDLFGAIILSAVVDLWLCFPSVALLLLFYIFRKFYIATSRSVKRIEGITRSPMYSHMSASMYGLSTIRAFSAQNLLTREFDEYQDAHSAAYFIFLASNRCFGFWIDTTCAVFIACATFTLLYFNQNLYGGDIGLVITQFIGLAGGLQWGMRQWSEMENYMVSLERLLEYTKVETDPERIEDAVVPRDWPEEGQIEFSNVFLKYHPNDPPVLTNLNFVVRPREKVGIVGRTGAGKSSTITALFQLYPIEGKIFIDGVDTTKVPLERVRSKISIIPQEPVLFSGSMRKNLDPFEEYDDQTLWNALDQVEMKDVVSELPDGLHSNVSEGGTNFSVGQRQLVCLARALIRNNKILVMDEATANVDPYTDVLIQNTIREKFADCTVLTIAHRLHTVMDSDKILVMSAGSVEEFDHPYRLLTNKEGLLYNLVQTTGKTTALNLENVARESYTKRTKTNILYLFPIFKKSFKHGFSESDLVDPLTEHKSSTLGDKLETLWIEEKERCRSYSLHRVLVKKFGLKFLFYGTVDLINELMHFIVNSTTSLELTHHAMQIEACCMCLIYKKVLRLNQSSNVKVGQVLSLMSNELSKFQRQFFYFPTIVVAPLKLIFGTYLLYQDIEMSAVVGTLVLVAIFVFQVCMVKLSANIWVKIVSKTGERIRLVDELISGIQFIKMSCWENIFDQLITRARSKEMKSVFQYLFLLALVLGINVLATKLAIFISFVSEALQGRSITAEKVFTASAILFTMRFSLVNIFVACLSRVIEAHVSLQRIETFLCLDERRDDVLAKSVSAPEIVLQDVSAKWWLMAKTSAVRNVDLRIKNRQLVALTGPVGSGKSSLFSVLLKELDLQSGSVDVRGTISYCSQDPWFFPGNVRQNILFNNEMDEERYQQVVELCALPR</sequence>
<feature type="transmembrane region" description="Helical" evidence="9">
    <location>
        <begin position="1606"/>
        <end position="1627"/>
    </location>
</feature>
<dbReference type="GO" id="GO:0005524">
    <property type="term" value="F:ATP binding"/>
    <property type="evidence" value="ECO:0007669"/>
    <property type="project" value="UniProtKB-KW"/>
</dbReference>
<feature type="transmembrane region" description="Helical" evidence="9">
    <location>
        <begin position="2094"/>
        <end position="2113"/>
    </location>
</feature>
<dbReference type="Pfam" id="PF01607">
    <property type="entry name" value="CBM_14"/>
    <property type="match status" value="1"/>
</dbReference>
<evidence type="ECO:0000256" key="6">
    <source>
        <dbReference type="ARBA" id="ARBA00022989"/>
    </source>
</evidence>
<dbReference type="PROSITE" id="PS00211">
    <property type="entry name" value="ABC_TRANSPORTER_1"/>
    <property type="match status" value="2"/>
</dbReference>
<dbReference type="InterPro" id="IPR003593">
    <property type="entry name" value="AAA+_ATPase"/>
</dbReference>
<feature type="compositionally biased region" description="Polar residues" evidence="8">
    <location>
        <begin position="189"/>
        <end position="198"/>
    </location>
</feature>
<dbReference type="FunFam" id="3.40.50.300:FF:000482">
    <property type="entry name" value="Multidrug resistance-associated protein member 4"/>
    <property type="match status" value="1"/>
</dbReference>
<dbReference type="GO" id="GO:0016020">
    <property type="term" value="C:membrane"/>
    <property type="evidence" value="ECO:0007669"/>
    <property type="project" value="UniProtKB-SubCell"/>
</dbReference>
<dbReference type="Gene3D" id="3.40.50.300">
    <property type="entry name" value="P-loop containing nucleotide triphosphate hydrolases"/>
    <property type="match status" value="3"/>
</dbReference>
<evidence type="ECO:0000259" key="11">
    <source>
        <dbReference type="PROSITE" id="PS50893"/>
    </source>
</evidence>
<gene>
    <name evidence="14" type="ORF">GEV33_008994</name>
</gene>
<feature type="transmembrane region" description="Helical" evidence="9">
    <location>
        <begin position="2171"/>
        <end position="2194"/>
    </location>
</feature>
<dbReference type="CDD" id="cd03250">
    <property type="entry name" value="ABCC_MRP_domain1"/>
    <property type="match status" value="1"/>
</dbReference>
<keyword evidence="15" id="KW-1185">Reference proteome</keyword>
<reference evidence="14" key="1">
    <citation type="journal article" date="2020" name="J Insects Food Feed">
        <title>The yellow mealworm (Tenebrio molitor) genome: a resource for the emerging insects as food and feed industry.</title>
        <authorList>
            <person name="Eriksson T."/>
            <person name="Andere A."/>
            <person name="Kelstrup H."/>
            <person name="Emery V."/>
            <person name="Picard C."/>
        </authorList>
    </citation>
    <scope>NUCLEOTIDE SEQUENCE</scope>
    <source>
        <strain evidence="14">Stoneville</strain>
        <tissue evidence="14">Whole head</tissue>
    </source>
</reference>
<evidence type="ECO:0000256" key="1">
    <source>
        <dbReference type="ARBA" id="ARBA00004141"/>
    </source>
</evidence>
<dbReference type="SUPFAM" id="SSF90123">
    <property type="entry name" value="ABC transporter transmembrane region"/>
    <property type="match status" value="3"/>
</dbReference>
<name>A0A8J6HGJ1_TENMO</name>
<feature type="transmembrane region" description="Helical" evidence="9">
    <location>
        <begin position="337"/>
        <end position="359"/>
    </location>
</feature>
<feature type="compositionally biased region" description="Acidic residues" evidence="8">
    <location>
        <begin position="303"/>
        <end position="314"/>
    </location>
</feature>
<evidence type="ECO:0000256" key="10">
    <source>
        <dbReference type="SAM" id="SignalP"/>
    </source>
</evidence>
<evidence type="ECO:0000313" key="15">
    <source>
        <dbReference type="Proteomes" id="UP000719412"/>
    </source>
</evidence>
<evidence type="ECO:0008006" key="16">
    <source>
        <dbReference type="Google" id="ProtNLM"/>
    </source>
</evidence>
<feature type="domain" description="ABC transmembrane type-1" evidence="12">
    <location>
        <begin position="1344"/>
        <end position="1635"/>
    </location>
</feature>
<dbReference type="PROSITE" id="PS50893">
    <property type="entry name" value="ABC_TRANSPORTER_2"/>
    <property type="match status" value="2"/>
</dbReference>
<dbReference type="Proteomes" id="UP000719412">
    <property type="component" value="Unassembled WGS sequence"/>
</dbReference>
<keyword evidence="6 9" id="KW-1133">Transmembrane helix</keyword>
<proteinExistence type="predicted"/>
<dbReference type="EMBL" id="JABDTM020024934">
    <property type="protein sequence ID" value="KAH0813797.1"/>
    <property type="molecule type" value="Genomic_DNA"/>
</dbReference>